<dbReference type="PANTHER" id="PTHR35585:SF1">
    <property type="entry name" value="HHE DOMAIN PROTEIN (AFU_ORTHOLOGUE AFUA_4G00730)"/>
    <property type="match status" value="1"/>
</dbReference>
<accession>A0ABT1HLL1</accession>
<dbReference type="EMBL" id="JAMTCP010000001">
    <property type="protein sequence ID" value="MCP2256406.1"/>
    <property type="molecule type" value="Genomic_DNA"/>
</dbReference>
<gene>
    <name evidence="2" type="ORF">LX15_000089</name>
</gene>
<keyword evidence="3" id="KW-1185">Reference proteome</keyword>
<dbReference type="InterPro" id="IPR012312">
    <property type="entry name" value="Hemerythrin-like"/>
</dbReference>
<reference evidence="2 3" key="1">
    <citation type="submission" date="2022-06" db="EMBL/GenBank/DDBJ databases">
        <title>Genomic Encyclopedia of Archaeal and Bacterial Type Strains, Phase II (KMG-II): from individual species to whole genera.</title>
        <authorList>
            <person name="Goeker M."/>
        </authorList>
    </citation>
    <scope>NUCLEOTIDE SEQUENCE [LARGE SCALE GENOMIC DNA]</scope>
    <source>
        <strain evidence="2 3">DSM 40477</strain>
    </source>
</reference>
<dbReference type="PANTHER" id="PTHR35585">
    <property type="entry name" value="HHE DOMAIN PROTEIN (AFU_ORTHOLOGUE AFUA_4G00730)"/>
    <property type="match status" value="1"/>
</dbReference>
<evidence type="ECO:0000313" key="3">
    <source>
        <dbReference type="Proteomes" id="UP001205311"/>
    </source>
</evidence>
<organism evidence="2 3">
    <name type="scientific">Streptoalloteichus tenebrarius (strain ATCC 17920 / DSM 40477 / JCM 4838 / CBS 697.72 / NBRC 16177 / NCIMB 11028 / NRRL B-12390 / A12253. 1 / ISP 5477)</name>
    <name type="common">Streptomyces tenebrarius</name>
    <dbReference type="NCBI Taxonomy" id="1933"/>
    <lineage>
        <taxon>Bacteria</taxon>
        <taxon>Bacillati</taxon>
        <taxon>Actinomycetota</taxon>
        <taxon>Actinomycetes</taxon>
        <taxon>Pseudonocardiales</taxon>
        <taxon>Pseudonocardiaceae</taxon>
        <taxon>Streptoalloteichus</taxon>
    </lineage>
</organism>
<comment type="caution">
    <text evidence="2">The sequence shown here is derived from an EMBL/GenBank/DDBJ whole genome shotgun (WGS) entry which is preliminary data.</text>
</comment>
<evidence type="ECO:0000313" key="2">
    <source>
        <dbReference type="EMBL" id="MCP2256406.1"/>
    </source>
</evidence>
<evidence type="ECO:0000259" key="1">
    <source>
        <dbReference type="Pfam" id="PF01814"/>
    </source>
</evidence>
<dbReference type="RefSeq" id="WP_253667409.1">
    <property type="nucleotide sequence ID" value="NZ_JAMTCP010000001.1"/>
</dbReference>
<dbReference type="CDD" id="cd12108">
    <property type="entry name" value="Hr-like"/>
    <property type="match status" value="1"/>
</dbReference>
<dbReference type="Gene3D" id="1.20.120.520">
    <property type="entry name" value="nmb1532 protein domain like"/>
    <property type="match status" value="1"/>
</dbReference>
<sequence>MVRQTHDEAPSQDVVDLLVEQHAMIRELFARVTGADARNRRATFEELARLLAIHETAEEEVVHPLARRLLPGGDGVVRDRLDEEEKAKEMLARLDEMDAESPEFLSLLDELRMAVLTHAQYEERYEFLYLRQQGSPDQLARLVGAVRAAEAVAPTRPHPGMESATGNLLAGPVLALFDRMKDAVRKARTNET</sequence>
<feature type="domain" description="Hemerythrin-like" evidence="1">
    <location>
        <begin position="14"/>
        <end position="124"/>
    </location>
</feature>
<proteinExistence type="predicted"/>
<name>A0ABT1HLL1_STRSD</name>
<dbReference type="Pfam" id="PF01814">
    <property type="entry name" value="Hemerythrin"/>
    <property type="match status" value="1"/>
</dbReference>
<protein>
    <submittedName>
        <fullName evidence="2">Hemerythrin HHE cation binding domain-containing protein</fullName>
    </submittedName>
</protein>
<dbReference type="Proteomes" id="UP001205311">
    <property type="component" value="Unassembled WGS sequence"/>
</dbReference>